<gene>
    <name evidence="2" type="ORF">ACFYNQ_30635</name>
</gene>
<comment type="caution">
    <text evidence="2">The sequence shown here is derived from an EMBL/GenBank/DDBJ whole genome shotgun (WGS) entry which is preliminary data.</text>
</comment>
<dbReference type="PROSITE" id="PS51257">
    <property type="entry name" value="PROKAR_LIPOPROTEIN"/>
    <property type="match status" value="1"/>
</dbReference>
<evidence type="ECO:0008006" key="4">
    <source>
        <dbReference type="Google" id="ProtNLM"/>
    </source>
</evidence>
<dbReference type="Proteomes" id="UP001601303">
    <property type="component" value="Unassembled WGS sequence"/>
</dbReference>
<evidence type="ECO:0000313" key="3">
    <source>
        <dbReference type="Proteomes" id="UP001601303"/>
    </source>
</evidence>
<dbReference type="RefSeq" id="WP_388111122.1">
    <property type="nucleotide sequence ID" value="NZ_JBIAHM010000011.1"/>
</dbReference>
<proteinExistence type="predicted"/>
<evidence type="ECO:0000313" key="2">
    <source>
        <dbReference type="EMBL" id="MFE9602907.1"/>
    </source>
</evidence>
<evidence type="ECO:0000256" key="1">
    <source>
        <dbReference type="SAM" id="MobiDB-lite"/>
    </source>
</evidence>
<name>A0ABW6MBM2_9ACTN</name>
<accession>A0ABW6MBM2</accession>
<sequence>MARSRGGTAPTAVVVAVTLTVLTGLTGCSDDSSPSSVASKAASAVASIGSQATAAIASATAEAGRRLDEVKNGVDAKDAVKLGTPTTDSAGRSTVEVTADNKAGSAKSFAVQVEFKDTGGNLLDTVVVTVSDVPAGKSGTGTARSNRKLSGDVRAETGTALRY</sequence>
<organism evidence="2 3">
    <name type="scientific">Streptomyces hokutonensis</name>
    <dbReference type="NCBI Taxonomy" id="1306990"/>
    <lineage>
        <taxon>Bacteria</taxon>
        <taxon>Bacillati</taxon>
        <taxon>Actinomycetota</taxon>
        <taxon>Actinomycetes</taxon>
        <taxon>Kitasatosporales</taxon>
        <taxon>Streptomycetaceae</taxon>
        <taxon>Streptomyces</taxon>
    </lineage>
</organism>
<dbReference type="EMBL" id="JBIAHM010000011">
    <property type="protein sequence ID" value="MFE9602907.1"/>
    <property type="molecule type" value="Genomic_DNA"/>
</dbReference>
<protein>
    <recommendedName>
        <fullName evidence="4">Secreted protein</fullName>
    </recommendedName>
</protein>
<reference evidence="2 3" key="1">
    <citation type="submission" date="2024-10" db="EMBL/GenBank/DDBJ databases">
        <title>The Natural Products Discovery Center: Release of the First 8490 Sequenced Strains for Exploring Actinobacteria Biosynthetic Diversity.</title>
        <authorList>
            <person name="Kalkreuter E."/>
            <person name="Kautsar S.A."/>
            <person name="Yang D."/>
            <person name="Bader C.D."/>
            <person name="Teijaro C.N."/>
            <person name="Fluegel L."/>
            <person name="Davis C.M."/>
            <person name="Simpson J.R."/>
            <person name="Lauterbach L."/>
            <person name="Steele A.D."/>
            <person name="Gui C."/>
            <person name="Meng S."/>
            <person name="Li G."/>
            <person name="Viehrig K."/>
            <person name="Ye F."/>
            <person name="Su P."/>
            <person name="Kiefer A.F."/>
            <person name="Nichols A."/>
            <person name="Cepeda A.J."/>
            <person name="Yan W."/>
            <person name="Fan B."/>
            <person name="Jiang Y."/>
            <person name="Adhikari A."/>
            <person name="Zheng C.-J."/>
            <person name="Schuster L."/>
            <person name="Cowan T.M."/>
            <person name="Smanski M.J."/>
            <person name="Chevrette M.G."/>
            <person name="De Carvalho L.P.S."/>
            <person name="Shen B."/>
        </authorList>
    </citation>
    <scope>NUCLEOTIDE SEQUENCE [LARGE SCALE GENOMIC DNA]</scope>
    <source>
        <strain evidence="2 3">NPDC006488</strain>
    </source>
</reference>
<keyword evidence="3" id="KW-1185">Reference proteome</keyword>
<feature type="region of interest" description="Disordered" evidence="1">
    <location>
        <begin position="137"/>
        <end position="163"/>
    </location>
</feature>